<dbReference type="Proteomes" id="UP000248817">
    <property type="component" value="Unassembled WGS sequence"/>
</dbReference>
<dbReference type="EMBL" id="KZ825539">
    <property type="protein sequence ID" value="PYI28931.1"/>
    <property type="molecule type" value="Genomic_DNA"/>
</dbReference>
<gene>
    <name evidence="2" type="ORF">BP00DRAFT_249363</name>
</gene>
<sequence>MSMLDERAVGNSTPPIWRTGTIVSGPRSRFKGIWRADIKQNNQELTPSTVIRCLENDLTIQILIGNSAPGSEVQSSSVNGSAPLPRGTQTRLSPASGSPEENAPWHPLNPMNWHF</sequence>
<feature type="compositionally biased region" description="Polar residues" evidence="1">
    <location>
        <begin position="68"/>
        <end position="80"/>
    </location>
</feature>
<protein>
    <submittedName>
        <fullName evidence="2">Uncharacterized protein</fullName>
    </submittedName>
</protein>
<dbReference type="AlphaFoldDB" id="A0A2V5HYR2"/>
<organism evidence="2 3">
    <name type="scientific">Aspergillus indologenus CBS 114.80</name>
    <dbReference type="NCBI Taxonomy" id="1450541"/>
    <lineage>
        <taxon>Eukaryota</taxon>
        <taxon>Fungi</taxon>
        <taxon>Dikarya</taxon>
        <taxon>Ascomycota</taxon>
        <taxon>Pezizomycotina</taxon>
        <taxon>Eurotiomycetes</taxon>
        <taxon>Eurotiomycetidae</taxon>
        <taxon>Eurotiales</taxon>
        <taxon>Aspergillaceae</taxon>
        <taxon>Aspergillus</taxon>
        <taxon>Aspergillus subgen. Circumdati</taxon>
    </lineage>
</organism>
<evidence type="ECO:0000313" key="3">
    <source>
        <dbReference type="Proteomes" id="UP000248817"/>
    </source>
</evidence>
<feature type="region of interest" description="Disordered" evidence="1">
    <location>
        <begin position="1"/>
        <end position="23"/>
    </location>
</feature>
<feature type="region of interest" description="Disordered" evidence="1">
    <location>
        <begin position="68"/>
        <end position="115"/>
    </location>
</feature>
<reference evidence="2 3" key="1">
    <citation type="submission" date="2018-02" db="EMBL/GenBank/DDBJ databases">
        <title>The genomes of Aspergillus section Nigri reveals drivers in fungal speciation.</title>
        <authorList>
            <consortium name="DOE Joint Genome Institute"/>
            <person name="Vesth T.C."/>
            <person name="Nybo J."/>
            <person name="Theobald S."/>
            <person name="Brandl J."/>
            <person name="Frisvad J.C."/>
            <person name="Nielsen K.F."/>
            <person name="Lyhne E.K."/>
            <person name="Kogle M.E."/>
            <person name="Kuo A."/>
            <person name="Riley R."/>
            <person name="Clum A."/>
            <person name="Nolan M."/>
            <person name="Lipzen A."/>
            <person name="Salamov A."/>
            <person name="Henrissat B."/>
            <person name="Wiebenga A."/>
            <person name="De vries R.P."/>
            <person name="Grigoriev I.V."/>
            <person name="Mortensen U.H."/>
            <person name="Andersen M.R."/>
            <person name="Baker S.E."/>
        </authorList>
    </citation>
    <scope>NUCLEOTIDE SEQUENCE [LARGE SCALE GENOMIC DNA]</scope>
    <source>
        <strain evidence="2 3">CBS 114.80</strain>
    </source>
</reference>
<evidence type="ECO:0000256" key="1">
    <source>
        <dbReference type="SAM" id="MobiDB-lite"/>
    </source>
</evidence>
<feature type="compositionally biased region" description="Polar residues" evidence="1">
    <location>
        <begin position="87"/>
        <end position="96"/>
    </location>
</feature>
<evidence type="ECO:0000313" key="2">
    <source>
        <dbReference type="EMBL" id="PYI28931.1"/>
    </source>
</evidence>
<accession>A0A2V5HYR2</accession>
<proteinExistence type="predicted"/>
<name>A0A2V5HYR2_9EURO</name>
<keyword evidence="3" id="KW-1185">Reference proteome</keyword>